<evidence type="ECO:0000313" key="1">
    <source>
        <dbReference type="EMBL" id="MBX47536.1"/>
    </source>
</evidence>
<organism evidence="1">
    <name type="scientific">Rhizophora mucronata</name>
    <name type="common">Asiatic mangrove</name>
    <dbReference type="NCBI Taxonomy" id="61149"/>
    <lineage>
        <taxon>Eukaryota</taxon>
        <taxon>Viridiplantae</taxon>
        <taxon>Streptophyta</taxon>
        <taxon>Embryophyta</taxon>
        <taxon>Tracheophyta</taxon>
        <taxon>Spermatophyta</taxon>
        <taxon>Magnoliopsida</taxon>
        <taxon>eudicotyledons</taxon>
        <taxon>Gunneridae</taxon>
        <taxon>Pentapetalae</taxon>
        <taxon>rosids</taxon>
        <taxon>fabids</taxon>
        <taxon>Malpighiales</taxon>
        <taxon>Rhizophoraceae</taxon>
        <taxon>Rhizophora</taxon>
    </lineage>
</organism>
<reference evidence="1" key="1">
    <citation type="submission" date="2018-02" db="EMBL/GenBank/DDBJ databases">
        <title>Rhizophora mucronata_Transcriptome.</title>
        <authorList>
            <person name="Meera S.P."/>
            <person name="Sreeshan A."/>
            <person name="Augustine A."/>
        </authorList>
    </citation>
    <scope>NUCLEOTIDE SEQUENCE</scope>
    <source>
        <tissue evidence="1">Leaf</tissue>
    </source>
</reference>
<dbReference type="AlphaFoldDB" id="A0A2P2NYE1"/>
<accession>A0A2P2NYE1</accession>
<dbReference type="EMBL" id="GGEC01067052">
    <property type="protein sequence ID" value="MBX47536.1"/>
    <property type="molecule type" value="Transcribed_RNA"/>
</dbReference>
<proteinExistence type="predicted"/>
<sequence length="38" mass="4386">MVLHCRILSNTMNGHHIPNTLFQLLVKVDEIVHHCPKP</sequence>
<protein>
    <submittedName>
        <fullName evidence="1">Uncharacterized protein</fullName>
    </submittedName>
</protein>
<name>A0A2P2NYE1_RHIMU</name>